<dbReference type="GeneID" id="95497266"/>
<evidence type="ECO:0000313" key="5">
    <source>
        <dbReference type="Proteomes" id="UP001432312"/>
    </source>
</evidence>
<feature type="domain" description="Putative Flp pilus-assembly TadG-like N-terminal" evidence="3">
    <location>
        <begin position="10"/>
        <end position="56"/>
    </location>
</feature>
<protein>
    <submittedName>
        <fullName evidence="4">Pilus assembly protein TadG-related protein</fullName>
    </submittedName>
</protein>
<dbReference type="EMBL" id="CP108036">
    <property type="protein sequence ID" value="WUN79606.1"/>
    <property type="molecule type" value="Genomic_DNA"/>
</dbReference>
<feature type="region of interest" description="Disordered" evidence="1">
    <location>
        <begin position="146"/>
        <end position="182"/>
    </location>
</feature>
<dbReference type="RefSeq" id="WP_031153354.1">
    <property type="nucleotide sequence ID" value="NZ_CP108036.1"/>
</dbReference>
<dbReference type="Pfam" id="PF13400">
    <property type="entry name" value="Tad"/>
    <property type="match status" value="1"/>
</dbReference>
<keyword evidence="2" id="KW-1133">Transmembrane helix</keyword>
<dbReference type="Proteomes" id="UP001432312">
    <property type="component" value="Chromosome"/>
</dbReference>
<accession>A0ABZ1QA90</accession>
<sequence length="216" mass="21800">MLAGSARERGQAFPVYVVVITGLLFAAFAFVVVGMAGATRSEAQGAADAAALAAAREARDRAFTGVDLLALQQSDWEAILDGDRLGGAGACAKAYSFAAMNDATATCQANIPEFLVSVTTNGTVGRSVIPGTEGMHGRAEAKAVIEPQCSLKPVPTPTPAPTPTPTSSPDPGGGGAGTPPSVGFRCKGGVALTVDPAKPGSLTQLARKLFSVRLTD</sequence>
<evidence type="ECO:0000256" key="1">
    <source>
        <dbReference type="SAM" id="MobiDB-lite"/>
    </source>
</evidence>
<evidence type="ECO:0000259" key="3">
    <source>
        <dbReference type="Pfam" id="PF13400"/>
    </source>
</evidence>
<proteinExistence type="predicted"/>
<keyword evidence="2" id="KW-0472">Membrane</keyword>
<reference evidence="4" key="1">
    <citation type="submission" date="2022-10" db="EMBL/GenBank/DDBJ databases">
        <title>The complete genomes of actinobacterial strains from the NBC collection.</title>
        <authorList>
            <person name="Joergensen T.S."/>
            <person name="Alvarez Arevalo M."/>
            <person name="Sterndorff E.B."/>
            <person name="Faurdal D."/>
            <person name="Vuksanovic O."/>
            <person name="Mourched A.-S."/>
            <person name="Charusanti P."/>
            <person name="Shaw S."/>
            <person name="Blin K."/>
            <person name="Weber T."/>
        </authorList>
    </citation>
    <scope>NUCLEOTIDE SEQUENCE</scope>
    <source>
        <strain evidence="4">NBC_00303</strain>
    </source>
</reference>
<feature type="compositionally biased region" description="Pro residues" evidence="1">
    <location>
        <begin position="154"/>
        <end position="168"/>
    </location>
</feature>
<evidence type="ECO:0000313" key="4">
    <source>
        <dbReference type="EMBL" id="WUN79606.1"/>
    </source>
</evidence>
<gene>
    <name evidence="4" type="ORF">OHA91_14490</name>
</gene>
<keyword evidence="5" id="KW-1185">Reference proteome</keyword>
<organism evidence="4 5">
    <name type="scientific">Streptomyces erythrochromogenes</name>
    <dbReference type="NCBI Taxonomy" id="285574"/>
    <lineage>
        <taxon>Bacteria</taxon>
        <taxon>Bacillati</taxon>
        <taxon>Actinomycetota</taxon>
        <taxon>Actinomycetes</taxon>
        <taxon>Kitasatosporales</taxon>
        <taxon>Streptomycetaceae</taxon>
        <taxon>Streptomyces</taxon>
    </lineage>
</organism>
<evidence type="ECO:0000256" key="2">
    <source>
        <dbReference type="SAM" id="Phobius"/>
    </source>
</evidence>
<name>A0ABZ1QA90_9ACTN</name>
<keyword evidence="2" id="KW-0812">Transmembrane</keyword>
<dbReference type="InterPro" id="IPR028087">
    <property type="entry name" value="Tad_N"/>
</dbReference>
<feature type="transmembrane region" description="Helical" evidence="2">
    <location>
        <begin position="12"/>
        <end position="36"/>
    </location>
</feature>